<dbReference type="InterPro" id="IPR035940">
    <property type="entry name" value="CAP_sf"/>
</dbReference>
<evidence type="ECO:0000313" key="3">
    <source>
        <dbReference type="EMBL" id="KAL3789677.1"/>
    </source>
</evidence>
<name>A0ABD3PPJ9_9STRA</name>
<dbReference type="Gene3D" id="3.40.33.10">
    <property type="entry name" value="CAP"/>
    <property type="match status" value="1"/>
</dbReference>
<feature type="domain" description="SCP" evidence="2">
    <location>
        <begin position="347"/>
        <end position="493"/>
    </location>
</feature>
<comment type="caution">
    <text evidence="3">The sequence shown here is derived from an EMBL/GenBank/DDBJ whole genome shotgun (WGS) entry which is preliminary data.</text>
</comment>
<organism evidence="3 4">
    <name type="scientific">Cyclotella cryptica</name>
    <dbReference type="NCBI Taxonomy" id="29204"/>
    <lineage>
        <taxon>Eukaryota</taxon>
        <taxon>Sar</taxon>
        <taxon>Stramenopiles</taxon>
        <taxon>Ochrophyta</taxon>
        <taxon>Bacillariophyta</taxon>
        <taxon>Coscinodiscophyceae</taxon>
        <taxon>Thalassiosirophycidae</taxon>
        <taxon>Stephanodiscales</taxon>
        <taxon>Stephanodiscaceae</taxon>
        <taxon>Cyclotella</taxon>
    </lineage>
</organism>
<evidence type="ECO:0000313" key="4">
    <source>
        <dbReference type="Proteomes" id="UP001516023"/>
    </source>
</evidence>
<sequence>MNLKLALILSLCGSSVAHLRSHSVGGEKNDTIATVGVEIDVDNSRATEVVSSTELIPLSAPSLPVKKRTLALTNECNVDESFFKLVLTTDDFGNQTRWVLKQANKKIVQGPTSGTKYESNSQYVDGICLAPGTYKLIMFDQNKDGLCCSSGSGGYVGYVDGKKKFGSPAGNKSWRKRVHRFTISPPGQNPTPKPIKPPTNLPSPQPVAIGVISPWSNDSVITVRGSFNDPVCTSSERKVKVEIKTDKYGSDTTWEIVDAQGNALFDSGDAYGAFESDTRLFCLKKGSSYDFVIRDKWGDGMCCMKGEGYFKVSLMENGLWREVLSGGAFRTKELREVINLKKPTMTQRDVEWLDSHNSRRKSWHTAHGKSYVPLVWSDALKQDAKGWAEKLLDSCGTGMWHDPENQNYGENVAGNSGSGSWGAVRSTEDILTRFVEREVDKPYPHNGHLTQVLWRASRYVGCAEASKPFGNSNSNGMCHTQVCRYSRSGNCNMGAYKKANSDDWWLEPMLMDETPCGSICPPDGKLLLRDSLHPEKKKQFIDMPSKRVLECG</sequence>
<dbReference type="AlphaFoldDB" id="A0ABD3PPJ9"/>
<dbReference type="InterPro" id="IPR001283">
    <property type="entry name" value="CRISP-related"/>
</dbReference>
<dbReference type="SUPFAM" id="SSF55797">
    <property type="entry name" value="PR-1-like"/>
    <property type="match status" value="1"/>
</dbReference>
<keyword evidence="1" id="KW-0732">Signal</keyword>
<dbReference type="Pfam" id="PF00188">
    <property type="entry name" value="CAP"/>
    <property type="match status" value="1"/>
</dbReference>
<dbReference type="EMBL" id="JABMIG020000137">
    <property type="protein sequence ID" value="KAL3789677.1"/>
    <property type="molecule type" value="Genomic_DNA"/>
</dbReference>
<proteinExistence type="predicted"/>
<dbReference type="PANTHER" id="PTHR10334">
    <property type="entry name" value="CYSTEINE-RICH SECRETORY PROTEIN-RELATED"/>
    <property type="match status" value="1"/>
</dbReference>
<protein>
    <recommendedName>
        <fullName evidence="2">SCP domain-containing protein</fullName>
    </recommendedName>
</protein>
<keyword evidence="4" id="KW-1185">Reference proteome</keyword>
<dbReference type="SMART" id="SM00198">
    <property type="entry name" value="SCP"/>
    <property type="match status" value="1"/>
</dbReference>
<dbReference type="PRINTS" id="PR00837">
    <property type="entry name" value="V5TPXLIKE"/>
</dbReference>
<evidence type="ECO:0000256" key="1">
    <source>
        <dbReference type="SAM" id="SignalP"/>
    </source>
</evidence>
<reference evidence="3 4" key="1">
    <citation type="journal article" date="2020" name="G3 (Bethesda)">
        <title>Improved Reference Genome for Cyclotella cryptica CCMP332, a Model for Cell Wall Morphogenesis, Salinity Adaptation, and Lipid Production in Diatoms (Bacillariophyta).</title>
        <authorList>
            <person name="Roberts W.R."/>
            <person name="Downey K.M."/>
            <person name="Ruck E.C."/>
            <person name="Traller J.C."/>
            <person name="Alverson A.J."/>
        </authorList>
    </citation>
    <scope>NUCLEOTIDE SEQUENCE [LARGE SCALE GENOMIC DNA]</scope>
    <source>
        <strain evidence="3 4">CCMP332</strain>
    </source>
</reference>
<dbReference type="Proteomes" id="UP001516023">
    <property type="component" value="Unassembled WGS sequence"/>
</dbReference>
<feature type="signal peptide" evidence="1">
    <location>
        <begin position="1"/>
        <end position="17"/>
    </location>
</feature>
<accession>A0ABD3PPJ9</accession>
<gene>
    <name evidence="3" type="ORF">HJC23_003878</name>
</gene>
<dbReference type="InterPro" id="IPR014044">
    <property type="entry name" value="CAP_dom"/>
</dbReference>
<feature type="chain" id="PRO_5044765131" description="SCP domain-containing protein" evidence="1">
    <location>
        <begin position="18"/>
        <end position="552"/>
    </location>
</feature>
<evidence type="ECO:0000259" key="2">
    <source>
        <dbReference type="SMART" id="SM00198"/>
    </source>
</evidence>